<organism evidence="2 3">
    <name type="scientific">Litoreibacter ponti</name>
    <dbReference type="NCBI Taxonomy" id="1510457"/>
    <lineage>
        <taxon>Bacteria</taxon>
        <taxon>Pseudomonadati</taxon>
        <taxon>Pseudomonadota</taxon>
        <taxon>Alphaproteobacteria</taxon>
        <taxon>Rhodobacterales</taxon>
        <taxon>Roseobacteraceae</taxon>
        <taxon>Litoreibacter</taxon>
    </lineage>
</organism>
<name>A0A2T6BLK0_9RHOB</name>
<dbReference type="Pfam" id="PF13503">
    <property type="entry name" value="DUF4123"/>
    <property type="match status" value="1"/>
</dbReference>
<keyword evidence="3" id="KW-1185">Reference proteome</keyword>
<comment type="caution">
    <text evidence="2">The sequence shown here is derived from an EMBL/GenBank/DDBJ whole genome shotgun (WGS) entry which is preliminary data.</text>
</comment>
<feature type="domain" description="DUF4123" evidence="1">
    <location>
        <begin position="55"/>
        <end position="177"/>
    </location>
</feature>
<accession>A0A2T6BLK0</accession>
<dbReference type="Proteomes" id="UP000243978">
    <property type="component" value="Unassembled WGS sequence"/>
</dbReference>
<evidence type="ECO:0000313" key="2">
    <source>
        <dbReference type="EMBL" id="PTX56954.1"/>
    </source>
</evidence>
<dbReference type="RefSeq" id="WP_107845097.1">
    <property type="nucleotide sequence ID" value="NZ_QBKS01000001.1"/>
</dbReference>
<gene>
    <name evidence="2" type="ORF">C8N43_1619</name>
</gene>
<proteinExistence type="predicted"/>
<dbReference type="EMBL" id="QBKS01000001">
    <property type="protein sequence ID" value="PTX56954.1"/>
    <property type="molecule type" value="Genomic_DNA"/>
</dbReference>
<reference evidence="2 3" key="1">
    <citation type="submission" date="2018-04" db="EMBL/GenBank/DDBJ databases">
        <title>Genomic Encyclopedia of Archaeal and Bacterial Type Strains, Phase II (KMG-II): from individual species to whole genera.</title>
        <authorList>
            <person name="Goeker M."/>
        </authorList>
    </citation>
    <scope>NUCLEOTIDE SEQUENCE [LARGE SCALE GENOMIC DNA]</scope>
    <source>
        <strain evidence="2 3">DSM 100977</strain>
    </source>
</reference>
<protein>
    <submittedName>
        <fullName evidence="2">Uncharacterized protein DUF4123</fullName>
    </submittedName>
</protein>
<sequence>MNFVPDRTDDPIKLHIQPLGRIDPLAPQFGPDAKQSVPEGLVPYLFEGDAEGAAYLVLDGAHLKGGLQELLANSGLAHACLLSGKAQEEQSLTAPWIVRLERENRFTRDVFTHDPQKAAPWHLWRHAPGLLLRSPADLDTLRRHFRKFLRIADAEGKAYFLRFWECGPLLEYLRRADRPSEIARMWLRTATGHPIELILPISGYCYHCTANGRESTGAPRGTLQLSDHDVSALYDGTLRARASRILYRMERFNPDVFADLDREALIIQAIATIKRMIGYRITSGIELDRAVRLEVLLRMPLEAWDKSGRLLAILGSDLRESRKMDLVEAHVDEVFAEPIGA</sequence>
<dbReference type="InterPro" id="IPR025391">
    <property type="entry name" value="DUF4123"/>
</dbReference>
<dbReference type="AlphaFoldDB" id="A0A2T6BLK0"/>
<evidence type="ECO:0000259" key="1">
    <source>
        <dbReference type="Pfam" id="PF13503"/>
    </source>
</evidence>
<dbReference type="OrthoDB" id="6431152at2"/>
<evidence type="ECO:0000313" key="3">
    <source>
        <dbReference type="Proteomes" id="UP000243978"/>
    </source>
</evidence>